<keyword evidence="3 7" id="KW-0479">Metal-binding</keyword>
<dbReference type="AlphaFoldDB" id="A0A926IHS2"/>
<dbReference type="RefSeq" id="WP_249323820.1">
    <property type="nucleotide sequence ID" value="NZ_JACRTK010000003.1"/>
</dbReference>
<feature type="binding site" evidence="7">
    <location>
        <position position="128"/>
    </location>
    <ligand>
        <name>[2Fe-2S] cluster</name>
        <dbReference type="ChEBI" id="CHEBI:190135"/>
    </ligand>
</feature>
<evidence type="ECO:0000256" key="3">
    <source>
        <dbReference type="ARBA" id="ARBA00022723"/>
    </source>
</evidence>
<dbReference type="InterPro" id="IPR042128">
    <property type="entry name" value="NuoE_dom"/>
</dbReference>
<sequence length="161" mass="18364">MEFIFNKEEHKEEIQKFEIFIEENKDKPGALMPVMQEAQEIFGYLPMEILQLISRRLNIPLSEIYGVATFYSQFSFIPTGENKISICLGTACYVKGAEGILEEIENQLGIKRGGTTPDLKFSIVDTRCLGDCSLAPVFTINNDVYPNVKREDIKGILEKYR</sequence>
<organism evidence="8 9">
    <name type="scientific">Wansuia hejianensis</name>
    <dbReference type="NCBI Taxonomy" id="2763667"/>
    <lineage>
        <taxon>Bacteria</taxon>
        <taxon>Bacillati</taxon>
        <taxon>Bacillota</taxon>
        <taxon>Clostridia</taxon>
        <taxon>Lachnospirales</taxon>
        <taxon>Lachnospiraceae</taxon>
        <taxon>Wansuia</taxon>
    </lineage>
</organism>
<dbReference type="InterPro" id="IPR041921">
    <property type="entry name" value="NuoE_N"/>
</dbReference>
<proteinExistence type="inferred from homology"/>
<dbReference type="SUPFAM" id="SSF52833">
    <property type="entry name" value="Thioredoxin-like"/>
    <property type="match status" value="1"/>
</dbReference>
<dbReference type="PANTHER" id="PTHR43342:SF2">
    <property type="entry name" value="POTENTIAL NAD-REDUCING HYDROGENASE SUBUNIT"/>
    <property type="match status" value="1"/>
</dbReference>
<evidence type="ECO:0000256" key="6">
    <source>
        <dbReference type="ARBA" id="ARBA00034078"/>
    </source>
</evidence>
<dbReference type="GO" id="GO:0046872">
    <property type="term" value="F:metal ion binding"/>
    <property type="evidence" value="ECO:0007669"/>
    <property type="project" value="UniProtKB-KW"/>
</dbReference>
<evidence type="ECO:0000256" key="5">
    <source>
        <dbReference type="ARBA" id="ARBA00023014"/>
    </source>
</evidence>
<evidence type="ECO:0000313" key="8">
    <source>
        <dbReference type="EMBL" id="MBC8590982.1"/>
    </source>
</evidence>
<dbReference type="EMBL" id="JACRTK010000003">
    <property type="protein sequence ID" value="MBC8590982.1"/>
    <property type="molecule type" value="Genomic_DNA"/>
</dbReference>
<name>A0A926IHS2_9FIRM</name>
<dbReference type="Proteomes" id="UP000601522">
    <property type="component" value="Unassembled WGS sequence"/>
</dbReference>
<feature type="binding site" evidence="7">
    <location>
        <position position="92"/>
    </location>
    <ligand>
        <name>[2Fe-2S] cluster</name>
        <dbReference type="ChEBI" id="CHEBI:190135"/>
    </ligand>
</feature>
<feature type="binding site" evidence="7">
    <location>
        <position position="87"/>
    </location>
    <ligand>
        <name>[2Fe-2S] cluster</name>
        <dbReference type="ChEBI" id="CHEBI:190135"/>
    </ligand>
</feature>
<dbReference type="PIRSF" id="PIRSF000216">
    <property type="entry name" value="NADH_DH_24kDa"/>
    <property type="match status" value="1"/>
</dbReference>
<evidence type="ECO:0000256" key="7">
    <source>
        <dbReference type="PIRSR" id="PIRSR000216-1"/>
    </source>
</evidence>
<dbReference type="InterPro" id="IPR036249">
    <property type="entry name" value="Thioredoxin-like_sf"/>
</dbReference>
<dbReference type="InterPro" id="IPR002023">
    <property type="entry name" value="NuoE-like"/>
</dbReference>
<keyword evidence="2 7" id="KW-0001">2Fe-2S</keyword>
<dbReference type="PROSITE" id="PS01099">
    <property type="entry name" value="COMPLEX1_24K"/>
    <property type="match status" value="1"/>
</dbReference>
<evidence type="ECO:0000256" key="1">
    <source>
        <dbReference type="ARBA" id="ARBA00010643"/>
    </source>
</evidence>
<comment type="cofactor">
    <cofactor evidence="7">
        <name>[2Fe-2S] cluster</name>
        <dbReference type="ChEBI" id="CHEBI:190135"/>
    </cofactor>
    <text evidence="7">Binds 1 [2Fe-2S] cluster.</text>
</comment>
<evidence type="ECO:0000256" key="2">
    <source>
        <dbReference type="ARBA" id="ARBA00022714"/>
    </source>
</evidence>
<comment type="cofactor">
    <cofactor evidence="6">
        <name>[2Fe-2S] cluster</name>
        <dbReference type="ChEBI" id="CHEBI:190135"/>
    </cofactor>
</comment>
<keyword evidence="5 7" id="KW-0411">Iron-sulfur</keyword>
<keyword evidence="4 7" id="KW-0408">Iron</keyword>
<comment type="caution">
    <text evidence="8">The sequence shown here is derived from an EMBL/GenBank/DDBJ whole genome shotgun (WGS) entry which is preliminary data.</text>
</comment>
<feature type="binding site" evidence="7">
    <location>
        <position position="132"/>
    </location>
    <ligand>
        <name>[2Fe-2S] cluster</name>
        <dbReference type="ChEBI" id="CHEBI:190135"/>
    </ligand>
</feature>
<reference evidence="8 9" key="1">
    <citation type="submission" date="2020-08" db="EMBL/GenBank/DDBJ databases">
        <title>Genome public.</title>
        <authorList>
            <person name="Liu C."/>
            <person name="Sun Q."/>
        </authorList>
    </citation>
    <scope>NUCLEOTIDE SEQUENCE [LARGE SCALE GENOMIC DNA]</scope>
    <source>
        <strain evidence="8 9">NSJ-26</strain>
    </source>
</reference>
<dbReference type="InterPro" id="IPR028431">
    <property type="entry name" value="NADP_DH_HndA-like"/>
</dbReference>
<dbReference type="GO" id="GO:0016491">
    <property type="term" value="F:oxidoreductase activity"/>
    <property type="evidence" value="ECO:0007669"/>
    <property type="project" value="InterPro"/>
</dbReference>
<dbReference type="Pfam" id="PF01257">
    <property type="entry name" value="2Fe-2S_thioredx"/>
    <property type="match status" value="1"/>
</dbReference>
<dbReference type="Gene3D" id="3.40.30.10">
    <property type="entry name" value="Glutaredoxin"/>
    <property type="match status" value="1"/>
</dbReference>
<evidence type="ECO:0000256" key="4">
    <source>
        <dbReference type="ARBA" id="ARBA00023004"/>
    </source>
</evidence>
<keyword evidence="9" id="KW-1185">Reference proteome</keyword>
<accession>A0A926IHS2</accession>
<dbReference type="CDD" id="cd03064">
    <property type="entry name" value="TRX_Fd_NuoE"/>
    <property type="match status" value="1"/>
</dbReference>
<evidence type="ECO:0000313" key="9">
    <source>
        <dbReference type="Proteomes" id="UP000601522"/>
    </source>
</evidence>
<dbReference type="PANTHER" id="PTHR43342">
    <property type="entry name" value="NADH-QUINONE OXIDOREDUCTASE, E SUBUNIT"/>
    <property type="match status" value="1"/>
</dbReference>
<gene>
    <name evidence="8" type="ORF">H8689_07630</name>
</gene>
<dbReference type="Gene3D" id="1.10.10.1590">
    <property type="entry name" value="NADH-quinone oxidoreductase subunit E"/>
    <property type="match status" value="1"/>
</dbReference>
<comment type="similarity">
    <text evidence="1">Belongs to the complex I 24 kDa subunit family.</text>
</comment>
<dbReference type="GO" id="GO:0051537">
    <property type="term" value="F:2 iron, 2 sulfur cluster binding"/>
    <property type="evidence" value="ECO:0007669"/>
    <property type="project" value="UniProtKB-KW"/>
</dbReference>
<protein>
    <submittedName>
        <fullName evidence="8">NAD(P)H-dependent oxidoreductase subunit E</fullName>
    </submittedName>
</protein>